<evidence type="ECO:0000313" key="6">
    <source>
        <dbReference type="Proteomes" id="UP000612808"/>
    </source>
</evidence>
<dbReference type="Gene3D" id="3.40.50.1980">
    <property type="entry name" value="Nitrogenase molybdenum iron protein domain"/>
    <property type="match status" value="2"/>
</dbReference>
<proteinExistence type="inferred from homology"/>
<dbReference type="AlphaFoldDB" id="A0A8J3J5U9"/>
<evidence type="ECO:0000313" key="5">
    <source>
        <dbReference type="EMBL" id="GID15315.1"/>
    </source>
</evidence>
<dbReference type="InterPro" id="IPR050492">
    <property type="entry name" value="Bact_metal-bind_prot9"/>
</dbReference>
<dbReference type="InterPro" id="IPR006127">
    <property type="entry name" value="ZnuA-like"/>
</dbReference>
<keyword evidence="6" id="KW-1185">Reference proteome</keyword>
<keyword evidence="3" id="KW-0732">Signal</keyword>
<dbReference type="GO" id="GO:0007155">
    <property type="term" value="P:cell adhesion"/>
    <property type="evidence" value="ECO:0007669"/>
    <property type="project" value="InterPro"/>
</dbReference>
<evidence type="ECO:0000256" key="1">
    <source>
        <dbReference type="ARBA" id="ARBA00011028"/>
    </source>
</evidence>
<dbReference type="PRINTS" id="PR00690">
    <property type="entry name" value="ADHESNFAMILY"/>
</dbReference>
<organism evidence="5 6">
    <name type="scientific">Actinocatenispora rupis</name>
    <dbReference type="NCBI Taxonomy" id="519421"/>
    <lineage>
        <taxon>Bacteria</taxon>
        <taxon>Bacillati</taxon>
        <taxon>Actinomycetota</taxon>
        <taxon>Actinomycetes</taxon>
        <taxon>Micromonosporales</taxon>
        <taxon>Micromonosporaceae</taxon>
        <taxon>Actinocatenispora</taxon>
    </lineage>
</organism>
<dbReference type="PRINTS" id="PR00691">
    <property type="entry name" value="ADHESINB"/>
</dbReference>
<sequence length="275" mass="29425">MVADFYPVQFLAQRVGGDRVSVADLTPPGTEPHELAVDAKGAGALADANVVFYLGAGFQPDVQKAVGELPRSVRRTDLLSVPGVNLLPAPSVLGREALAGGKDPHVWLDPLRMRAMAAAVAGAYERADPEHADGYRDNLARLQRDLDRLHSDLRADLTGCAQTSIVTSHAAFGYFARRYGLRQIPIAGLSPDAEPDAKTLATISRQARKAGVHTVYFEEALPPKLADTVAAEIGARVDLLAALEFDPTRALGAGQDYLTVMRGNGRRLHSGLECR</sequence>
<comment type="similarity">
    <text evidence="1 4">Belongs to the bacterial solute-binding protein 9 family.</text>
</comment>
<evidence type="ECO:0008006" key="7">
    <source>
        <dbReference type="Google" id="ProtNLM"/>
    </source>
</evidence>
<dbReference type="Proteomes" id="UP000612808">
    <property type="component" value="Unassembled WGS sequence"/>
</dbReference>
<dbReference type="GO" id="GO:0030001">
    <property type="term" value="P:metal ion transport"/>
    <property type="evidence" value="ECO:0007669"/>
    <property type="project" value="InterPro"/>
</dbReference>
<name>A0A8J3J5U9_9ACTN</name>
<dbReference type="SUPFAM" id="SSF53807">
    <property type="entry name" value="Helical backbone' metal receptor"/>
    <property type="match status" value="1"/>
</dbReference>
<dbReference type="InterPro" id="IPR006129">
    <property type="entry name" value="AdhesinB"/>
</dbReference>
<reference evidence="5" key="1">
    <citation type="submission" date="2021-01" db="EMBL/GenBank/DDBJ databases">
        <title>Whole genome shotgun sequence of Actinocatenispora rupis NBRC 107355.</title>
        <authorList>
            <person name="Komaki H."/>
            <person name="Tamura T."/>
        </authorList>
    </citation>
    <scope>NUCLEOTIDE SEQUENCE</scope>
    <source>
        <strain evidence="5">NBRC 107355</strain>
    </source>
</reference>
<comment type="caution">
    <text evidence="5">The sequence shown here is derived from an EMBL/GenBank/DDBJ whole genome shotgun (WGS) entry which is preliminary data.</text>
</comment>
<dbReference type="InterPro" id="IPR006128">
    <property type="entry name" value="Lipoprotein_PsaA-like"/>
</dbReference>
<dbReference type="PANTHER" id="PTHR42953:SF3">
    <property type="entry name" value="HIGH-AFFINITY ZINC UPTAKE SYSTEM PROTEIN ZNUA"/>
    <property type="match status" value="1"/>
</dbReference>
<dbReference type="GO" id="GO:0046872">
    <property type="term" value="F:metal ion binding"/>
    <property type="evidence" value="ECO:0007669"/>
    <property type="project" value="InterPro"/>
</dbReference>
<dbReference type="Pfam" id="PF01297">
    <property type="entry name" value="ZnuA"/>
    <property type="match status" value="1"/>
</dbReference>
<keyword evidence="2 4" id="KW-0813">Transport</keyword>
<dbReference type="EMBL" id="BOMB01000041">
    <property type="protein sequence ID" value="GID15315.1"/>
    <property type="molecule type" value="Genomic_DNA"/>
</dbReference>
<accession>A0A8J3J5U9</accession>
<protein>
    <recommendedName>
        <fullName evidence="7">Zinc transport system substrate-binding protein</fullName>
    </recommendedName>
</protein>
<evidence type="ECO:0000256" key="3">
    <source>
        <dbReference type="ARBA" id="ARBA00022729"/>
    </source>
</evidence>
<evidence type="ECO:0000256" key="2">
    <source>
        <dbReference type="ARBA" id="ARBA00022448"/>
    </source>
</evidence>
<evidence type="ECO:0000256" key="4">
    <source>
        <dbReference type="RuleBase" id="RU003512"/>
    </source>
</evidence>
<dbReference type="PANTHER" id="PTHR42953">
    <property type="entry name" value="HIGH-AFFINITY ZINC UPTAKE SYSTEM PROTEIN ZNUA-RELATED"/>
    <property type="match status" value="1"/>
</dbReference>
<gene>
    <name evidence="5" type="ORF">Aru02nite_62040</name>
</gene>